<dbReference type="InterPro" id="IPR002813">
    <property type="entry name" value="Arg_biosynth_ArgJ"/>
</dbReference>
<keyword evidence="5 9" id="KW-0808">Transferase</keyword>
<evidence type="ECO:0000256" key="1">
    <source>
        <dbReference type="ARBA" id="ARBA00006774"/>
    </source>
</evidence>
<protein>
    <recommendedName>
        <fullName evidence="9">Arginine biosynthesis bifunctional protein ArgJ</fullName>
    </recommendedName>
    <domain>
        <recommendedName>
            <fullName evidence="9">Glutamate N-acetyltransferase</fullName>
            <ecNumber evidence="9">2.3.1.35</ecNumber>
        </recommendedName>
        <alternativeName>
            <fullName evidence="9">Ornithine acetyltransferase</fullName>
            <shortName evidence="9">OATase</shortName>
        </alternativeName>
        <alternativeName>
            <fullName evidence="9">Ornithine transacetylase</fullName>
        </alternativeName>
    </domain>
    <domain>
        <recommendedName>
            <fullName evidence="9">Amino-acid acetyltransferase</fullName>
            <ecNumber evidence="9">2.3.1.1</ecNumber>
        </recommendedName>
        <alternativeName>
            <fullName evidence="9">N-acetylglutamate synthase</fullName>
            <shortName evidence="9">AGSase</shortName>
        </alternativeName>
    </domain>
    <component>
        <recommendedName>
            <fullName evidence="9">Arginine biosynthesis bifunctional protein ArgJ alpha chain</fullName>
        </recommendedName>
    </component>
    <component>
        <recommendedName>
            <fullName evidence="9">Arginine biosynthesis bifunctional protein ArgJ beta chain</fullName>
        </recommendedName>
    </component>
</protein>
<dbReference type="Gene3D" id="3.60.70.12">
    <property type="entry name" value="L-amino peptidase D-ALA esterase/amidase"/>
    <property type="match status" value="1"/>
</dbReference>
<comment type="subunit">
    <text evidence="2 9">Heterotetramer of two alpha and two beta chains.</text>
</comment>
<evidence type="ECO:0000256" key="7">
    <source>
        <dbReference type="ARBA" id="ARBA00023315"/>
    </source>
</evidence>
<feature type="chain" id="PRO_5023298460" description="Arginine biosynthesis bifunctional protein ArgJ alpha chain" evidence="9">
    <location>
        <begin position="1"/>
        <end position="178"/>
    </location>
</feature>
<comment type="pathway">
    <text evidence="9">Amino-acid biosynthesis; L-arginine biosynthesis; L-ornithine and N-acetyl-L-glutamate from L-glutamate and N(2)-acetyl-L-ornithine (cyclic): step 1/1.</text>
</comment>
<feature type="binding site" evidence="9">
    <location>
        <position position="168"/>
    </location>
    <ligand>
        <name>substrate</name>
    </ligand>
</feature>
<dbReference type="InterPro" id="IPR016117">
    <property type="entry name" value="ArgJ-like_dom_sf"/>
</dbReference>
<comment type="catalytic activity">
    <reaction evidence="8 9">
        <text>N(2)-acetyl-L-ornithine + L-glutamate = N-acetyl-L-glutamate + L-ornithine</text>
        <dbReference type="Rhea" id="RHEA:15349"/>
        <dbReference type="ChEBI" id="CHEBI:29985"/>
        <dbReference type="ChEBI" id="CHEBI:44337"/>
        <dbReference type="ChEBI" id="CHEBI:46911"/>
        <dbReference type="ChEBI" id="CHEBI:57805"/>
        <dbReference type="EC" id="2.3.1.35"/>
    </reaction>
</comment>
<comment type="similarity">
    <text evidence="1 9">Belongs to the ArgJ family.</text>
</comment>
<keyword evidence="9" id="KW-0963">Cytoplasm</keyword>
<sequence length="394" mass="40860">MKVKGFSAAAVEAGIKYQNRLDLGLIYSATPAIAAGVFTTSKVKAAPVLLGMERLRQGKAQAIIVNSGNANACTGELGMKAARAVGALAAEALGISEDLVQVASTGVIGAQLDLRPFIEAMPKLAAALSEDGFDDLARAIMTTDTVPKTASALIMIDGVEVRLFAAAKGSGMIMPNMATMLCFAVTDAHIAQSALQAAVSSGTELSFNRITVDGDTSTNDTVLCLANGAAGNTLIDENTPQALAVFTEALHCIFKELAAQIVRDGEGATKLVTIRVTGAATQDEAVDAARTIANSPLVKTAFFGEDANWGRIIAALGRSECSFQPERVSIAFDDALLVEKGFGLGKDAEAAATQVLKKKEFSVTISLGEGAATAEILTCDLSCDYVKINANYRS</sequence>
<dbReference type="GO" id="GO:0006526">
    <property type="term" value="P:L-arginine biosynthetic process"/>
    <property type="evidence" value="ECO:0007669"/>
    <property type="project" value="UniProtKB-UniRule"/>
</dbReference>
<feature type="site" description="Involved in the stabilization of negative charge on the oxyanion by the formation of the oxyanion hole" evidence="9">
    <location>
        <position position="105"/>
    </location>
</feature>
<feature type="binding site" evidence="9">
    <location>
        <position position="394"/>
    </location>
    <ligand>
        <name>substrate</name>
    </ligand>
</feature>
<dbReference type="Pfam" id="PF01960">
    <property type="entry name" value="ArgJ"/>
    <property type="match status" value="1"/>
</dbReference>
<organism evidence="10 11">
    <name type="scientific">Candidatus Electronema aureum</name>
    <dbReference type="NCBI Taxonomy" id="2005002"/>
    <lineage>
        <taxon>Bacteria</taxon>
        <taxon>Pseudomonadati</taxon>
        <taxon>Thermodesulfobacteriota</taxon>
        <taxon>Desulfobulbia</taxon>
        <taxon>Desulfobulbales</taxon>
        <taxon>Desulfobulbaceae</taxon>
        <taxon>Candidatus Electronema</taxon>
    </lineage>
</organism>
<comment type="function">
    <text evidence="9">Catalyzes two activities which are involved in the cyclic version of arginine biosynthesis: the synthesis of N-acetylglutamate from glutamate and acetyl-CoA as the acetyl donor, and of ornithine by transacetylation between N(2)-acetylornithine and glutamate.</text>
</comment>
<evidence type="ECO:0000256" key="2">
    <source>
        <dbReference type="ARBA" id="ARBA00011475"/>
    </source>
</evidence>
<dbReference type="SUPFAM" id="SSF56266">
    <property type="entry name" value="DmpA/ArgJ-like"/>
    <property type="match status" value="1"/>
</dbReference>
<feature type="binding site" evidence="9">
    <location>
        <position position="389"/>
    </location>
    <ligand>
        <name>substrate</name>
    </ligand>
</feature>
<keyword evidence="6 9" id="KW-0068">Autocatalytic cleavage</keyword>
<dbReference type="EC" id="2.3.1.1" evidence="9"/>
<dbReference type="Gene3D" id="3.10.20.340">
    <property type="entry name" value="ArgJ beta chain, C-terminal domain"/>
    <property type="match status" value="1"/>
</dbReference>
<feature type="binding site" evidence="9">
    <location>
        <position position="179"/>
    </location>
    <ligand>
        <name>substrate</name>
    </ligand>
</feature>
<feature type="site" description="Involved in the stabilization of negative charge on the oxyanion by the formation of the oxyanion hole" evidence="9">
    <location>
        <position position="106"/>
    </location>
</feature>
<feature type="chain" id="PRO_5023298461" description="Arginine biosynthesis bifunctional protein ArgJ beta chain" evidence="9">
    <location>
        <begin position="179"/>
        <end position="394"/>
    </location>
</feature>
<evidence type="ECO:0000256" key="8">
    <source>
        <dbReference type="ARBA" id="ARBA00049439"/>
    </source>
</evidence>
<reference evidence="10" key="1">
    <citation type="submission" date="2017-07" db="EMBL/GenBank/DDBJ databases">
        <title>The cable genome - Insights into the physiology and evolution of filamentous bacteria capable of sulfide oxidation via long distance electron transfer.</title>
        <authorList>
            <person name="Thorup C."/>
            <person name="Bjerg J.T."/>
            <person name="Schreiber L."/>
            <person name="Nielsen L.P."/>
            <person name="Kjeldsen K.U."/>
            <person name="Boesen T."/>
            <person name="Boggild A."/>
            <person name="Meysman F."/>
            <person name="Geelhoed J."/>
            <person name="Schramm A."/>
        </authorList>
    </citation>
    <scope>NUCLEOTIDE SEQUENCE [LARGE SCALE GENOMIC DNA]</scope>
    <source>
        <strain evidence="10">GS</strain>
    </source>
</reference>
<keyword evidence="3 9" id="KW-0055">Arginine biosynthesis</keyword>
<evidence type="ECO:0000256" key="6">
    <source>
        <dbReference type="ARBA" id="ARBA00022813"/>
    </source>
</evidence>
<dbReference type="EC" id="2.3.1.35" evidence="9"/>
<keyword evidence="9" id="KW-0511">Multifunctional enzyme</keyword>
<dbReference type="FunFam" id="3.60.70.12:FF:000001">
    <property type="entry name" value="Arginine biosynthesis bifunctional protein ArgJ, chloroplastic"/>
    <property type="match status" value="1"/>
</dbReference>
<evidence type="ECO:0000313" key="11">
    <source>
        <dbReference type="Proteomes" id="UP000316238"/>
    </source>
</evidence>
<dbReference type="HAMAP" id="MF_01106">
    <property type="entry name" value="ArgJ"/>
    <property type="match status" value="1"/>
</dbReference>
<comment type="catalytic activity">
    <reaction evidence="9">
        <text>L-glutamate + acetyl-CoA = N-acetyl-L-glutamate + CoA + H(+)</text>
        <dbReference type="Rhea" id="RHEA:24292"/>
        <dbReference type="ChEBI" id="CHEBI:15378"/>
        <dbReference type="ChEBI" id="CHEBI:29985"/>
        <dbReference type="ChEBI" id="CHEBI:44337"/>
        <dbReference type="ChEBI" id="CHEBI:57287"/>
        <dbReference type="ChEBI" id="CHEBI:57288"/>
        <dbReference type="EC" id="2.3.1.1"/>
    </reaction>
</comment>
<dbReference type="GO" id="GO:0006592">
    <property type="term" value="P:ornithine biosynthetic process"/>
    <property type="evidence" value="ECO:0007669"/>
    <property type="project" value="TreeGrafter"/>
</dbReference>
<proteinExistence type="inferred from homology"/>
<dbReference type="Proteomes" id="UP000316238">
    <property type="component" value="Unassembled WGS sequence"/>
</dbReference>
<dbReference type="FunFam" id="3.10.20.340:FF:000001">
    <property type="entry name" value="Arginine biosynthesis bifunctional protein ArgJ, chloroplastic"/>
    <property type="match status" value="1"/>
</dbReference>
<evidence type="ECO:0000256" key="3">
    <source>
        <dbReference type="ARBA" id="ARBA00022571"/>
    </source>
</evidence>
<evidence type="ECO:0000256" key="4">
    <source>
        <dbReference type="ARBA" id="ARBA00022605"/>
    </source>
</evidence>
<feature type="active site" description="Nucleophile" evidence="9">
    <location>
        <position position="179"/>
    </location>
</feature>
<accession>A0A521G1I3</accession>
<dbReference type="CDD" id="cd02152">
    <property type="entry name" value="OAT"/>
    <property type="match status" value="1"/>
</dbReference>
<feature type="site" description="Cleavage; by autolysis" evidence="9">
    <location>
        <begin position="178"/>
        <end position="179"/>
    </location>
</feature>
<dbReference type="PANTHER" id="PTHR23100:SF0">
    <property type="entry name" value="ARGININE BIOSYNTHESIS BIFUNCTIONAL PROTEIN ARGJ, MITOCHONDRIAL"/>
    <property type="match status" value="1"/>
</dbReference>
<comment type="caution">
    <text evidence="10">The sequence shown here is derived from an EMBL/GenBank/DDBJ whole genome shotgun (WGS) entry which is preliminary data.</text>
</comment>
<feature type="binding site" evidence="9">
    <location>
        <position position="266"/>
    </location>
    <ligand>
        <name>substrate</name>
    </ligand>
</feature>
<dbReference type="NCBIfam" id="NF003802">
    <property type="entry name" value="PRK05388.1"/>
    <property type="match status" value="1"/>
</dbReference>
<dbReference type="EMBL" id="NQJD01000015">
    <property type="protein sequence ID" value="TAA74877.1"/>
    <property type="molecule type" value="Genomic_DNA"/>
</dbReference>
<dbReference type="GO" id="GO:0005737">
    <property type="term" value="C:cytoplasm"/>
    <property type="evidence" value="ECO:0007669"/>
    <property type="project" value="UniProtKB-SubCell"/>
</dbReference>
<evidence type="ECO:0000256" key="9">
    <source>
        <dbReference type="HAMAP-Rule" id="MF_01106"/>
    </source>
</evidence>
<comment type="subcellular location">
    <subcellularLocation>
        <location evidence="9">Cytoplasm</location>
    </subcellularLocation>
</comment>
<evidence type="ECO:0000256" key="5">
    <source>
        <dbReference type="ARBA" id="ARBA00022679"/>
    </source>
</evidence>
<evidence type="ECO:0000313" key="10">
    <source>
        <dbReference type="EMBL" id="TAA74877.1"/>
    </source>
</evidence>
<dbReference type="GO" id="GO:0004042">
    <property type="term" value="F:L-glutamate N-acetyltransferase activity"/>
    <property type="evidence" value="ECO:0007669"/>
    <property type="project" value="UniProtKB-UniRule"/>
</dbReference>
<dbReference type="GO" id="GO:0004358">
    <property type="term" value="F:L-glutamate N-acetyltransferase activity, acting on acetyl-L-ornithine as donor"/>
    <property type="evidence" value="ECO:0007669"/>
    <property type="project" value="UniProtKB-UniRule"/>
</dbReference>
<dbReference type="AlphaFoldDB" id="A0A521G1I3"/>
<dbReference type="NCBIfam" id="TIGR00120">
    <property type="entry name" value="ArgJ"/>
    <property type="match status" value="1"/>
</dbReference>
<comment type="pathway">
    <text evidence="9">Amino-acid biosynthesis; L-arginine biosynthesis; N(2)-acetyl-L-ornithine from L-glutamate: step 1/4.</text>
</comment>
<dbReference type="PANTHER" id="PTHR23100">
    <property type="entry name" value="ARGININE BIOSYNTHESIS BIFUNCTIONAL PROTEIN ARGJ"/>
    <property type="match status" value="1"/>
</dbReference>
<keyword evidence="7 9" id="KW-0012">Acyltransferase</keyword>
<dbReference type="UniPathway" id="UPA00068">
    <property type="reaction ID" value="UER00106"/>
</dbReference>
<dbReference type="InterPro" id="IPR042195">
    <property type="entry name" value="ArgJ_beta_C"/>
</dbReference>
<name>A0A521G1I3_9BACT</name>
<keyword evidence="11" id="KW-1185">Reference proteome</keyword>
<gene>
    <name evidence="9" type="primary">argJ</name>
    <name evidence="10" type="ORF">CDV28_11510</name>
</gene>
<keyword evidence="4 9" id="KW-0028">Amino-acid biosynthesis</keyword>
<feature type="binding site" evidence="9">
    <location>
        <position position="142"/>
    </location>
    <ligand>
        <name>substrate</name>
    </ligand>
</feature>